<dbReference type="NCBIfam" id="TIGR00380">
    <property type="entry name" value="cobal_cbiB"/>
    <property type="match status" value="1"/>
</dbReference>
<sequence>MLLYSYQELLLIAAAAILIDWIVGDPKWPTHPVIWMGRFISAMERLLDRERYQDKPVAGRLRGALLALTTISLSFGSMWVIVWAADWLHPWAGYGVSAWFVSTTIAVKGLKQAAMQVYRPLIRGDMAEARKYAGYIVGRDTTQLGEGETSRAAVETVAENTVDAFVAPVFFALLGGAPLAIAYRATNTLDSMVGYRNEKYRYFGWFSARTDDVLNWIPARLCGVLLALAALLLPGMKSGKAVHAMFRFAGGHPSPNSGIPESAVAGAVGIQLGGTNTYGGITSNRAVMGWATRSIKPKDILSTVSLLYMVSALVWIGVIVLWLCLV</sequence>
<dbReference type="GO" id="GO:0015420">
    <property type="term" value="F:ABC-type vitamin B12 transporter activity"/>
    <property type="evidence" value="ECO:0007669"/>
    <property type="project" value="UniProtKB-UniRule"/>
</dbReference>
<dbReference type="RefSeq" id="WP_068681311.1">
    <property type="nucleotide sequence ID" value="NZ_LYPA01000043.1"/>
</dbReference>
<dbReference type="GO" id="GO:0048472">
    <property type="term" value="F:threonine-phosphate decarboxylase activity"/>
    <property type="evidence" value="ECO:0007669"/>
    <property type="project" value="InterPro"/>
</dbReference>
<dbReference type="UniPathway" id="UPA00148"/>
<feature type="transmembrane region" description="Helical" evidence="9">
    <location>
        <begin position="91"/>
        <end position="110"/>
    </location>
</feature>
<comment type="similarity">
    <text evidence="3 9">Belongs to the CobD/CbiB family.</text>
</comment>
<accession>A0A1A5YMS3</accession>
<proteinExistence type="inferred from homology"/>
<evidence type="ECO:0000256" key="9">
    <source>
        <dbReference type="HAMAP-Rule" id="MF_00024"/>
    </source>
</evidence>
<feature type="transmembrane region" description="Helical" evidence="9">
    <location>
        <begin position="300"/>
        <end position="323"/>
    </location>
</feature>
<dbReference type="PANTHER" id="PTHR34308">
    <property type="entry name" value="COBALAMIN BIOSYNTHESIS PROTEIN CBIB"/>
    <property type="match status" value="1"/>
</dbReference>
<comment type="subcellular location">
    <subcellularLocation>
        <location evidence="1 9">Cell membrane</location>
        <topology evidence="1 9">Multi-pass membrane protein</topology>
    </subcellularLocation>
</comment>
<keyword evidence="11" id="KW-1185">Reference proteome</keyword>
<dbReference type="GO" id="GO:0005886">
    <property type="term" value="C:plasma membrane"/>
    <property type="evidence" value="ECO:0007669"/>
    <property type="project" value="UniProtKB-SubCell"/>
</dbReference>
<keyword evidence="5 9" id="KW-0169">Cobalamin biosynthesis</keyword>
<keyword evidence="8 9" id="KW-0472">Membrane</keyword>
<dbReference type="Pfam" id="PF03186">
    <property type="entry name" value="CobD_Cbib"/>
    <property type="match status" value="1"/>
</dbReference>
<dbReference type="EMBL" id="LYPA01000043">
    <property type="protein sequence ID" value="OBR66904.1"/>
    <property type="molecule type" value="Genomic_DNA"/>
</dbReference>
<dbReference type="HAMAP" id="MF_00024">
    <property type="entry name" value="CobD_CbiB"/>
    <property type="match status" value="1"/>
</dbReference>
<feature type="transmembrane region" description="Helical" evidence="9">
    <location>
        <begin position="164"/>
        <end position="183"/>
    </location>
</feature>
<evidence type="ECO:0000256" key="7">
    <source>
        <dbReference type="ARBA" id="ARBA00022989"/>
    </source>
</evidence>
<evidence type="ECO:0000256" key="6">
    <source>
        <dbReference type="ARBA" id="ARBA00022692"/>
    </source>
</evidence>
<feature type="transmembrane region" description="Helical" evidence="9">
    <location>
        <begin position="213"/>
        <end position="233"/>
    </location>
</feature>
<evidence type="ECO:0000313" key="11">
    <source>
        <dbReference type="Proteomes" id="UP000092024"/>
    </source>
</evidence>
<gene>
    <name evidence="9" type="primary">cobD</name>
    <name evidence="10" type="ORF">A7K91_16890</name>
</gene>
<dbReference type="STRING" id="1844972.A7K91_16890"/>
<evidence type="ECO:0000256" key="4">
    <source>
        <dbReference type="ARBA" id="ARBA00022475"/>
    </source>
</evidence>
<evidence type="ECO:0000256" key="8">
    <source>
        <dbReference type="ARBA" id="ARBA00023136"/>
    </source>
</evidence>
<evidence type="ECO:0000256" key="3">
    <source>
        <dbReference type="ARBA" id="ARBA00006263"/>
    </source>
</evidence>
<keyword evidence="7 9" id="KW-1133">Transmembrane helix</keyword>
<keyword evidence="4 9" id="KW-1003">Cell membrane</keyword>
<comment type="pathway">
    <text evidence="2 9">Cofactor biosynthesis; adenosylcobalamin biosynthesis.</text>
</comment>
<comment type="function">
    <text evidence="9">Converts cobyric acid to cobinamide by the addition of aminopropanol on the F carboxylic group.</text>
</comment>
<dbReference type="InterPro" id="IPR004485">
    <property type="entry name" value="Cobalamin_biosynth_CobD/CbiB"/>
</dbReference>
<dbReference type="GO" id="GO:0009236">
    <property type="term" value="P:cobalamin biosynthetic process"/>
    <property type="evidence" value="ECO:0007669"/>
    <property type="project" value="UniProtKB-UniRule"/>
</dbReference>
<dbReference type="AlphaFoldDB" id="A0A1A5YMS3"/>
<feature type="transmembrane region" description="Helical" evidence="9">
    <location>
        <begin position="64"/>
        <end position="85"/>
    </location>
</feature>
<evidence type="ECO:0000313" key="10">
    <source>
        <dbReference type="EMBL" id="OBR66904.1"/>
    </source>
</evidence>
<organism evidence="10 11">
    <name type="scientific">Paenibacillus oryzae</name>
    <dbReference type="NCBI Taxonomy" id="1844972"/>
    <lineage>
        <taxon>Bacteria</taxon>
        <taxon>Bacillati</taxon>
        <taxon>Bacillota</taxon>
        <taxon>Bacilli</taxon>
        <taxon>Bacillales</taxon>
        <taxon>Paenibacillaceae</taxon>
        <taxon>Paenibacillus</taxon>
    </lineage>
</organism>
<reference evidence="10 11" key="1">
    <citation type="submission" date="2016-05" db="EMBL/GenBank/DDBJ databases">
        <title>Paenibacillus oryzae. sp. nov., isolated from the rice root.</title>
        <authorList>
            <person name="Zhang J."/>
            <person name="Zhang X."/>
        </authorList>
    </citation>
    <scope>NUCLEOTIDE SEQUENCE [LARGE SCALE GENOMIC DNA]</scope>
    <source>
        <strain evidence="10 11">1DrF-4</strain>
    </source>
</reference>
<evidence type="ECO:0000256" key="5">
    <source>
        <dbReference type="ARBA" id="ARBA00022573"/>
    </source>
</evidence>
<dbReference type="Proteomes" id="UP000092024">
    <property type="component" value="Unassembled WGS sequence"/>
</dbReference>
<dbReference type="PANTHER" id="PTHR34308:SF1">
    <property type="entry name" value="COBALAMIN BIOSYNTHESIS PROTEIN CBIB"/>
    <property type="match status" value="1"/>
</dbReference>
<name>A0A1A5YMS3_9BACL</name>
<protein>
    <recommendedName>
        <fullName evidence="9">Cobalamin biosynthesis protein CobD</fullName>
    </recommendedName>
</protein>
<comment type="caution">
    <text evidence="10">The sequence shown here is derived from an EMBL/GenBank/DDBJ whole genome shotgun (WGS) entry which is preliminary data.</text>
</comment>
<keyword evidence="6 9" id="KW-0812">Transmembrane</keyword>
<dbReference type="OrthoDB" id="9811967at2"/>
<evidence type="ECO:0000256" key="1">
    <source>
        <dbReference type="ARBA" id="ARBA00004651"/>
    </source>
</evidence>
<evidence type="ECO:0000256" key="2">
    <source>
        <dbReference type="ARBA" id="ARBA00004953"/>
    </source>
</evidence>